<sequence length="452" mass="49552">MNKNQFSTNTRYSRPLIGLLVLAFITAVGLPLINVKIIYPAYSKIFISSIMEETGRLAKYVIPPAAKHSKLTHTVLENTGFTAAIFRMENELGLLKIKVYSATGLVLYSTDFNEIGTRSKETTFFERTLKGLPSGELKREEGIDAHGATKEIDILETCVPIMRGDSFLGAFELVSDVSAHMQKLNRVNALATYGTILACCSLFVVGSILFRLESSRIRERKHAETLKADVEQITRHDIKSPLIGALNGIEYLRNYTTLDEDQKIMLNDMRTSVSTGLDLINRSLDIYKMETGMYRYEPQDVDILAIAHRVIVDLSGLAGMKGVTIVATRSEKSLALDESMIIPADESLCYSLLANLMKNGIEASALGQHISMDIRDSPTVTIAIHNPTIVPVAVQDTFFDKYATADKVTGTGLGTYSAKLMTEAMGGVISLETSEEAGTTITVILPSNTASE</sequence>
<dbReference type="PANTHER" id="PTHR43547:SF2">
    <property type="entry name" value="HYBRID SIGNAL TRANSDUCTION HISTIDINE KINASE C"/>
    <property type="match status" value="1"/>
</dbReference>
<reference evidence="6 7" key="1">
    <citation type="submission" date="2022-08" db="EMBL/GenBank/DDBJ databases">
        <title>Genome Sequence of the sulphate-reducing bacterium, Pseudodesulfovibrio sp. SYK.</title>
        <authorList>
            <person name="Kondo R."/>
            <person name="Kataoka T."/>
        </authorList>
    </citation>
    <scope>NUCLEOTIDE SEQUENCE [LARGE SCALE GENOMIC DNA]</scope>
    <source>
        <strain evidence="6 7">SYK</strain>
    </source>
</reference>
<name>A0ABM8B4L4_9BACT</name>
<evidence type="ECO:0000313" key="7">
    <source>
        <dbReference type="Proteomes" id="UP001317742"/>
    </source>
</evidence>
<evidence type="ECO:0000256" key="1">
    <source>
        <dbReference type="ARBA" id="ARBA00000085"/>
    </source>
</evidence>
<dbReference type="RefSeq" id="WP_281761273.1">
    <property type="nucleotide sequence ID" value="NZ_AP026709.1"/>
</dbReference>
<dbReference type="InterPro" id="IPR036097">
    <property type="entry name" value="HisK_dim/P_sf"/>
</dbReference>
<evidence type="ECO:0000256" key="3">
    <source>
        <dbReference type="ARBA" id="ARBA00022553"/>
    </source>
</evidence>
<dbReference type="CDD" id="cd00082">
    <property type="entry name" value="HisKA"/>
    <property type="match status" value="1"/>
</dbReference>
<dbReference type="Gene3D" id="1.10.287.130">
    <property type="match status" value="1"/>
</dbReference>
<feature type="transmembrane region" description="Helical" evidence="4">
    <location>
        <begin position="12"/>
        <end position="33"/>
    </location>
</feature>
<dbReference type="SMART" id="SM00388">
    <property type="entry name" value="HisKA"/>
    <property type="match status" value="1"/>
</dbReference>
<protein>
    <recommendedName>
        <fullName evidence="2">histidine kinase</fullName>
        <ecNumber evidence="2">2.7.13.3</ecNumber>
    </recommendedName>
</protein>
<dbReference type="Gene3D" id="3.30.565.10">
    <property type="entry name" value="Histidine kinase-like ATPase, C-terminal domain"/>
    <property type="match status" value="1"/>
</dbReference>
<keyword evidence="4" id="KW-0472">Membrane</keyword>
<dbReference type="Pfam" id="PF02518">
    <property type="entry name" value="HATPase_c"/>
    <property type="match status" value="1"/>
</dbReference>
<feature type="domain" description="Histidine kinase" evidence="5">
    <location>
        <begin position="233"/>
        <end position="449"/>
    </location>
</feature>
<dbReference type="EC" id="2.7.13.3" evidence="2"/>
<evidence type="ECO:0000259" key="5">
    <source>
        <dbReference type="PROSITE" id="PS50109"/>
    </source>
</evidence>
<organism evidence="6 7">
    <name type="scientific">Pseudodesulfovibrio nedwellii</name>
    <dbReference type="NCBI Taxonomy" id="2973072"/>
    <lineage>
        <taxon>Bacteria</taxon>
        <taxon>Pseudomonadati</taxon>
        <taxon>Thermodesulfobacteriota</taxon>
        <taxon>Desulfovibrionia</taxon>
        <taxon>Desulfovibrionales</taxon>
        <taxon>Desulfovibrionaceae</taxon>
    </lineage>
</organism>
<keyword evidence="7" id="KW-1185">Reference proteome</keyword>
<dbReference type="PROSITE" id="PS50109">
    <property type="entry name" value="HIS_KIN"/>
    <property type="match status" value="1"/>
</dbReference>
<dbReference type="SMART" id="SM00387">
    <property type="entry name" value="HATPase_c"/>
    <property type="match status" value="1"/>
</dbReference>
<dbReference type="InterPro" id="IPR003594">
    <property type="entry name" value="HATPase_dom"/>
</dbReference>
<keyword evidence="4" id="KW-1133">Transmembrane helix</keyword>
<evidence type="ECO:0000256" key="2">
    <source>
        <dbReference type="ARBA" id="ARBA00012438"/>
    </source>
</evidence>
<dbReference type="EMBL" id="AP026709">
    <property type="protein sequence ID" value="BDQ38778.1"/>
    <property type="molecule type" value="Genomic_DNA"/>
</dbReference>
<dbReference type="InterPro" id="IPR005467">
    <property type="entry name" value="His_kinase_dom"/>
</dbReference>
<evidence type="ECO:0000313" key="6">
    <source>
        <dbReference type="EMBL" id="BDQ38778.1"/>
    </source>
</evidence>
<evidence type="ECO:0000256" key="4">
    <source>
        <dbReference type="SAM" id="Phobius"/>
    </source>
</evidence>
<gene>
    <name evidence="6" type="ORF">SYK_31380</name>
</gene>
<dbReference type="SUPFAM" id="SSF55874">
    <property type="entry name" value="ATPase domain of HSP90 chaperone/DNA topoisomerase II/histidine kinase"/>
    <property type="match status" value="1"/>
</dbReference>
<feature type="transmembrane region" description="Helical" evidence="4">
    <location>
        <begin position="190"/>
        <end position="212"/>
    </location>
</feature>
<proteinExistence type="predicted"/>
<dbReference type="Proteomes" id="UP001317742">
    <property type="component" value="Chromosome"/>
</dbReference>
<dbReference type="PANTHER" id="PTHR43547">
    <property type="entry name" value="TWO-COMPONENT HISTIDINE KINASE"/>
    <property type="match status" value="1"/>
</dbReference>
<comment type="catalytic activity">
    <reaction evidence="1">
        <text>ATP + protein L-histidine = ADP + protein N-phospho-L-histidine.</text>
        <dbReference type="EC" id="2.7.13.3"/>
    </reaction>
</comment>
<dbReference type="InterPro" id="IPR003661">
    <property type="entry name" value="HisK_dim/P_dom"/>
</dbReference>
<keyword evidence="4" id="KW-0812">Transmembrane</keyword>
<dbReference type="SUPFAM" id="SSF47384">
    <property type="entry name" value="Homodimeric domain of signal transducing histidine kinase"/>
    <property type="match status" value="1"/>
</dbReference>
<keyword evidence="3" id="KW-0597">Phosphoprotein</keyword>
<accession>A0ABM8B4L4</accession>
<dbReference type="InterPro" id="IPR036890">
    <property type="entry name" value="HATPase_C_sf"/>
</dbReference>